<accession>A0A8J3EPV2</accession>
<keyword evidence="5" id="KW-0479">Metal-binding</keyword>
<evidence type="ECO:0000256" key="3">
    <source>
        <dbReference type="ARBA" id="ARBA00022694"/>
    </source>
</evidence>
<dbReference type="PANTHER" id="PTHR46173:SF1">
    <property type="entry name" value="CCA TRNA NUCLEOTIDYLTRANSFERASE 1, MITOCHONDRIAL"/>
    <property type="match status" value="1"/>
</dbReference>
<feature type="domain" description="Poly A polymerase head" evidence="9">
    <location>
        <begin position="41"/>
        <end position="168"/>
    </location>
</feature>
<name>A0A8J3EPV2_9PROT</name>
<reference evidence="11" key="2">
    <citation type="submission" date="2020-09" db="EMBL/GenBank/DDBJ databases">
        <authorList>
            <person name="Sun Q."/>
            <person name="Zhou Y."/>
        </authorList>
    </citation>
    <scope>NUCLEOTIDE SEQUENCE</scope>
    <source>
        <strain evidence="11">CGMCC 1.14984</strain>
    </source>
</reference>
<dbReference type="Proteomes" id="UP000621856">
    <property type="component" value="Unassembled WGS sequence"/>
</dbReference>
<dbReference type="EMBL" id="BMGZ01000001">
    <property type="protein sequence ID" value="GGH92785.1"/>
    <property type="molecule type" value="Genomic_DNA"/>
</dbReference>
<organism evidence="11 12">
    <name type="scientific">Aquisalinus luteolus</name>
    <dbReference type="NCBI Taxonomy" id="1566827"/>
    <lineage>
        <taxon>Bacteria</taxon>
        <taxon>Pseudomonadati</taxon>
        <taxon>Pseudomonadota</taxon>
        <taxon>Alphaproteobacteria</taxon>
        <taxon>Parvularculales</taxon>
        <taxon>Parvularculaceae</taxon>
        <taxon>Aquisalinus</taxon>
    </lineage>
</organism>
<evidence type="ECO:0000256" key="8">
    <source>
        <dbReference type="RuleBase" id="RU003953"/>
    </source>
</evidence>
<comment type="caution">
    <text evidence="11">The sequence shown here is derived from an EMBL/GenBank/DDBJ whole genome shotgun (WGS) entry which is preliminary data.</text>
</comment>
<keyword evidence="2 8" id="KW-0808">Transferase</keyword>
<keyword evidence="6" id="KW-0547">Nucleotide-binding</keyword>
<dbReference type="InterPro" id="IPR043519">
    <property type="entry name" value="NT_sf"/>
</dbReference>
<dbReference type="GO" id="GO:0008033">
    <property type="term" value="P:tRNA processing"/>
    <property type="evidence" value="ECO:0007669"/>
    <property type="project" value="UniProtKB-KW"/>
</dbReference>
<dbReference type="PANTHER" id="PTHR46173">
    <property type="entry name" value="CCA TRNA NUCLEOTIDYLTRANSFERASE 1, MITOCHONDRIAL"/>
    <property type="match status" value="1"/>
</dbReference>
<dbReference type="Gene3D" id="3.30.460.10">
    <property type="entry name" value="Beta Polymerase, domain 2"/>
    <property type="match status" value="1"/>
</dbReference>
<evidence type="ECO:0000256" key="1">
    <source>
        <dbReference type="ARBA" id="ARBA00001946"/>
    </source>
</evidence>
<evidence type="ECO:0000259" key="10">
    <source>
        <dbReference type="Pfam" id="PF12627"/>
    </source>
</evidence>
<dbReference type="CDD" id="cd05398">
    <property type="entry name" value="NT_ClassII-CCAase"/>
    <property type="match status" value="1"/>
</dbReference>
<dbReference type="SUPFAM" id="SSF81891">
    <property type="entry name" value="Poly A polymerase C-terminal region-like"/>
    <property type="match status" value="1"/>
</dbReference>
<dbReference type="SUPFAM" id="SSF81301">
    <property type="entry name" value="Nucleotidyltransferase"/>
    <property type="match status" value="1"/>
</dbReference>
<dbReference type="InterPro" id="IPR002646">
    <property type="entry name" value="PolA_pol_head_dom"/>
</dbReference>
<sequence length="426" mass="46584">MSLPSLISLPEKATASFSWVAHKPLQEILKALDAAGGAPMFVGGCVRDSLYGMPPDFDDPDARNDIDIATVLTPDQTVKALKAAGTKAVPTGIEHGTITGVNKGMVAEITTLRADITTDGRHAEVEFTTDWDQDWRRRDFTINAMYLTPNLQLYDPAGGLDALERKAVYFIGEAEERIREDYLRILRFYRFSARYADELDETGSAACRALREGLDMISKERIGQEMMKILSGPRRGFILPAMEADGILERVWPHPADINVVSGLTEMPEAVAAEVMLAGLWPSADPGGIGAALRLSNAQNARRRDALEAASAFTDLAPDERQARVLVYHFGARAFRDGALIAMARFGEAAEADYDNWHAALALADNWHVPDLPIAAQQLIDDGLEPGPDLGAALKRAEALWIERDFPVDDMSLAAIRQKAVQQADD</sequence>
<feature type="domain" description="tRNA nucleotidyltransferase/poly(A) polymerase RNA and SrmB- binding" evidence="10">
    <location>
        <begin position="200"/>
        <end position="254"/>
    </location>
</feature>
<dbReference type="Pfam" id="PF12627">
    <property type="entry name" value="PolyA_pol_RNAbd"/>
    <property type="match status" value="1"/>
</dbReference>
<dbReference type="Pfam" id="PF01743">
    <property type="entry name" value="PolyA_pol"/>
    <property type="match status" value="1"/>
</dbReference>
<evidence type="ECO:0000256" key="7">
    <source>
        <dbReference type="ARBA" id="ARBA00022842"/>
    </source>
</evidence>
<keyword evidence="8" id="KW-0694">RNA-binding</keyword>
<dbReference type="GO" id="GO:0016779">
    <property type="term" value="F:nucleotidyltransferase activity"/>
    <property type="evidence" value="ECO:0007669"/>
    <property type="project" value="UniProtKB-KW"/>
</dbReference>
<evidence type="ECO:0000313" key="12">
    <source>
        <dbReference type="Proteomes" id="UP000621856"/>
    </source>
</evidence>
<comment type="similarity">
    <text evidence="8">Belongs to the tRNA nucleotidyltransferase/poly(A) polymerase family.</text>
</comment>
<reference evidence="11" key="1">
    <citation type="journal article" date="2014" name="Int. J. Syst. Evol. Microbiol.">
        <title>Complete genome sequence of Corynebacterium casei LMG S-19264T (=DSM 44701T), isolated from a smear-ripened cheese.</title>
        <authorList>
            <consortium name="US DOE Joint Genome Institute (JGI-PGF)"/>
            <person name="Walter F."/>
            <person name="Albersmeier A."/>
            <person name="Kalinowski J."/>
            <person name="Ruckert C."/>
        </authorList>
    </citation>
    <scope>NUCLEOTIDE SEQUENCE</scope>
    <source>
        <strain evidence="11">CGMCC 1.14984</strain>
    </source>
</reference>
<keyword evidence="4" id="KW-0548">Nucleotidyltransferase</keyword>
<evidence type="ECO:0000256" key="6">
    <source>
        <dbReference type="ARBA" id="ARBA00022741"/>
    </source>
</evidence>
<evidence type="ECO:0000256" key="2">
    <source>
        <dbReference type="ARBA" id="ARBA00022679"/>
    </source>
</evidence>
<dbReference type="GO" id="GO:0046872">
    <property type="term" value="F:metal ion binding"/>
    <property type="evidence" value="ECO:0007669"/>
    <property type="project" value="UniProtKB-KW"/>
</dbReference>
<dbReference type="AlphaFoldDB" id="A0A8J3EPV2"/>
<proteinExistence type="inferred from homology"/>
<dbReference type="Gene3D" id="1.10.3090.10">
    <property type="entry name" value="cca-adding enzyme, domain 2"/>
    <property type="match status" value="1"/>
</dbReference>
<dbReference type="GO" id="GO:0000166">
    <property type="term" value="F:nucleotide binding"/>
    <property type="evidence" value="ECO:0007669"/>
    <property type="project" value="UniProtKB-KW"/>
</dbReference>
<evidence type="ECO:0000259" key="9">
    <source>
        <dbReference type="Pfam" id="PF01743"/>
    </source>
</evidence>
<comment type="cofactor">
    <cofactor evidence="1">
        <name>Mg(2+)</name>
        <dbReference type="ChEBI" id="CHEBI:18420"/>
    </cofactor>
</comment>
<gene>
    <name evidence="11" type="ORF">GCM10011355_03100</name>
</gene>
<dbReference type="InterPro" id="IPR050264">
    <property type="entry name" value="Bact_CCA-adding_enz_type3_sf"/>
</dbReference>
<keyword evidence="3" id="KW-0819">tRNA processing</keyword>
<evidence type="ECO:0000256" key="4">
    <source>
        <dbReference type="ARBA" id="ARBA00022695"/>
    </source>
</evidence>
<dbReference type="GO" id="GO:0000049">
    <property type="term" value="F:tRNA binding"/>
    <property type="evidence" value="ECO:0007669"/>
    <property type="project" value="TreeGrafter"/>
</dbReference>
<evidence type="ECO:0000313" key="11">
    <source>
        <dbReference type="EMBL" id="GGH92785.1"/>
    </source>
</evidence>
<dbReference type="InterPro" id="IPR032828">
    <property type="entry name" value="PolyA_RNA-bd"/>
</dbReference>
<protein>
    <submittedName>
        <fullName evidence="11">Poly(A) polymerase/tRNA-nucleotidyltransferase</fullName>
    </submittedName>
</protein>
<keyword evidence="7" id="KW-0460">Magnesium</keyword>
<evidence type="ECO:0000256" key="5">
    <source>
        <dbReference type="ARBA" id="ARBA00022723"/>
    </source>
</evidence>